<keyword evidence="3" id="KW-1185">Reference proteome</keyword>
<reference evidence="2 3" key="1">
    <citation type="submission" date="2020-09" db="EMBL/GenBank/DDBJ databases">
        <title>De no assembly of potato wild relative species, Solanum commersonii.</title>
        <authorList>
            <person name="Cho K."/>
        </authorList>
    </citation>
    <scope>NUCLEOTIDE SEQUENCE [LARGE SCALE GENOMIC DNA]</scope>
    <source>
        <strain evidence="2">LZ3.2</strain>
        <tissue evidence="2">Leaf</tissue>
    </source>
</reference>
<feature type="region of interest" description="Disordered" evidence="1">
    <location>
        <begin position="1"/>
        <end position="96"/>
    </location>
</feature>
<dbReference type="AlphaFoldDB" id="A0A9J6A985"/>
<evidence type="ECO:0000313" key="2">
    <source>
        <dbReference type="EMBL" id="KAG5620535.1"/>
    </source>
</evidence>
<dbReference type="Proteomes" id="UP000824120">
    <property type="component" value="Chromosome 2"/>
</dbReference>
<gene>
    <name evidence="2" type="ORF">H5410_005753</name>
</gene>
<feature type="compositionally biased region" description="Low complexity" evidence="1">
    <location>
        <begin position="14"/>
        <end position="38"/>
    </location>
</feature>
<proteinExistence type="predicted"/>
<name>A0A9J6A985_SOLCO</name>
<feature type="compositionally biased region" description="Polar residues" evidence="1">
    <location>
        <begin position="150"/>
        <end position="159"/>
    </location>
</feature>
<evidence type="ECO:0000313" key="3">
    <source>
        <dbReference type="Proteomes" id="UP000824120"/>
    </source>
</evidence>
<comment type="caution">
    <text evidence="2">The sequence shown here is derived from an EMBL/GenBank/DDBJ whole genome shotgun (WGS) entry which is preliminary data.</text>
</comment>
<protein>
    <submittedName>
        <fullName evidence="2">Uncharacterized protein</fullName>
    </submittedName>
</protein>
<evidence type="ECO:0000256" key="1">
    <source>
        <dbReference type="SAM" id="MobiDB-lite"/>
    </source>
</evidence>
<accession>A0A9J6A985</accession>
<feature type="region of interest" description="Disordered" evidence="1">
    <location>
        <begin position="124"/>
        <end position="159"/>
    </location>
</feature>
<dbReference type="EMBL" id="JACXVP010000002">
    <property type="protein sequence ID" value="KAG5620535.1"/>
    <property type="molecule type" value="Genomic_DNA"/>
</dbReference>
<feature type="compositionally biased region" description="Basic and acidic residues" evidence="1">
    <location>
        <begin position="132"/>
        <end position="144"/>
    </location>
</feature>
<sequence length="159" mass="17167">DLNRDKVHCIVYQPRSSSRAAAGPSSRPFSGPSSSPRATLAATPTSTQTVSPRATLVVAPTSTQTADPRATPNAPTGRGRGRLRGSTEKPGMPSERFRNVKSSTFVTGDLRHKPTCGVKWKVKQSMTSSQLEEMRGRKQIETRSKVAHLSQESSNAHNI</sequence>
<feature type="compositionally biased region" description="Polar residues" evidence="1">
    <location>
        <begin position="42"/>
        <end position="52"/>
    </location>
</feature>
<organism evidence="2 3">
    <name type="scientific">Solanum commersonii</name>
    <name type="common">Commerson's wild potato</name>
    <name type="synonym">Commerson's nightshade</name>
    <dbReference type="NCBI Taxonomy" id="4109"/>
    <lineage>
        <taxon>Eukaryota</taxon>
        <taxon>Viridiplantae</taxon>
        <taxon>Streptophyta</taxon>
        <taxon>Embryophyta</taxon>
        <taxon>Tracheophyta</taxon>
        <taxon>Spermatophyta</taxon>
        <taxon>Magnoliopsida</taxon>
        <taxon>eudicotyledons</taxon>
        <taxon>Gunneridae</taxon>
        <taxon>Pentapetalae</taxon>
        <taxon>asterids</taxon>
        <taxon>lamiids</taxon>
        <taxon>Solanales</taxon>
        <taxon>Solanaceae</taxon>
        <taxon>Solanoideae</taxon>
        <taxon>Solaneae</taxon>
        <taxon>Solanum</taxon>
    </lineage>
</organism>
<feature type="non-terminal residue" evidence="2">
    <location>
        <position position="159"/>
    </location>
</feature>